<dbReference type="RefSeq" id="WP_125182255.1">
    <property type="nucleotide sequence ID" value="NZ_QZMU01000001.1"/>
</dbReference>
<dbReference type="EMBL" id="QZMU01000001">
    <property type="protein sequence ID" value="RRQ22915.1"/>
    <property type="molecule type" value="Genomic_DNA"/>
</dbReference>
<dbReference type="Pfam" id="PF05930">
    <property type="entry name" value="Phage_AlpA"/>
    <property type="match status" value="1"/>
</dbReference>
<keyword evidence="2" id="KW-1185">Reference proteome</keyword>
<organism evidence="1 2">
    <name type="scientific">Thiohalobacter thiocyanaticus</name>
    <dbReference type="NCBI Taxonomy" id="585455"/>
    <lineage>
        <taxon>Bacteria</taxon>
        <taxon>Pseudomonadati</taxon>
        <taxon>Pseudomonadota</taxon>
        <taxon>Gammaproteobacteria</taxon>
        <taxon>Thiohalobacterales</taxon>
        <taxon>Thiohalobacteraceae</taxon>
        <taxon>Thiohalobacter</taxon>
    </lineage>
</organism>
<dbReference type="Proteomes" id="UP000287798">
    <property type="component" value="Unassembled WGS sequence"/>
</dbReference>
<dbReference type="OrthoDB" id="8455288at2"/>
<dbReference type="PANTHER" id="PTHR36154:SF1">
    <property type="entry name" value="DNA-BINDING TRANSCRIPTIONAL ACTIVATOR ALPA"/>
    <property type="match status" value="1"/>
</dbReference>
<reference evidence="1 2" key="1">
    <citation type="journal article" date="2010" name="Int. J. Syst. Evol. Microbiol.">
        <title>Thiohalobacter thiocyanaticus gen. nov., sp. nov., a moderately halophilic, sulfur-oxidizing gammaproteobacterium from hypersaline lakes, that utilizes thiocyanate.</title>
        <authorList>
            <person name="Sorokin D.Y."/>
            <person name="Kovaleva O.L."/>
            <person name="Tourova T.P."/>
            <person name="Muyzer G."/>
        </authorList>
    </citation>
    <scope>NUCLEOTIDE SEQUENCE [LARGE SCALE GENOMIC DNA]</scope>
    <source>
        <strain evidence="1 2">Hrh1</strain>
    </source>
</reference>
<name>A0A426QMC3_9GAMM</name>
<dbReference type="InterPro" id="IPR010260">
    <property type="entry name" value="AlpA"/>
</dbReference>
<dbReference type="Gene3D" id="1.10.238.160">
    <property type="match status" value="1"/>
</dbReference>
<dbReference type="SUPFAM" id="SSF46955">
    <property type="entry name" value="Putative DNA-binding domain"/>
    <property type="match status" value="1"/>
</dbReference>
<comment type="caution">
    <text evidence="1">The sequence shown here is derived from an EMBL/GenBank/DDBJ whole genome shotgun (WGS) entry which is preliminary data.</text>
</comment>
<accession>A0A426QMC3</accession>
<dbReference type="PANTHER" id="PTHR36154">
    <property type="entry name" value="DNA-BINDING TRANSCRIPTIONAL ACTIVATOR ALPA"/>
    <property type="match status" value="1"/>
</dbReference>
<dbReference type="InterPro" id="IPR052931">
    <property type="entry name" value="Prophage_regulatory_activator"/>
</dbReference>
<proteinExistence type="predicted"/>
<evidence type="ECO:0000313" key="2">
    <source>
        <dbReference type="Proteomes" id="UP000287798"/>
    </source>
</evidence>
<protein>
    <submittedName>
        <fullName evidence="1">AlpA family phage regulatory protein</fullName>
    </submittedName>
</protein>
<sequence length="71" mass="8301">MQQPDKILRTAEVMQMTGMSRSTLWRAYRHGDFPTPIRITDKSVGWRLSDVQRWIADRPEAEARPCIKRAS</sequence>
<gene>
    <name evidence="1" type="ORF">D6C00_13915</name>
</gene>
<dbReference type="InterPro" id="IPR009061">
    <property type="entry name" value="DNA-bd_dom_put_sf"/>
</dbReference>
<evidence type="ECO:0000313" key="1">
    <source>
        <dbReference type="EMBL" id="RRQ22915.1"/>
    </source>
</evidence>
<dbReference type="AlphaFoldDB" id="A0A426QMC3"/>